<keyword evidence="4" id="KW-0677">Repeat</keyword>
<dbReference type="InterPro" id="IPR000425">
    <property type="entry name" value="MIP"/>
</dbReference>
<dbReference type="InterPro" id="IPR034294">
    <property type="entry name" value="Aquaporin_transptr"/>
</dbReference>
<sequence>MGLNTFASHERIREHKDGTNFDGCHPKPKNCLCQTIKIGRRHPSIKTNYISSLITPKMPVSEISVGSLKDATSRDAIQAGFAEFISTFIFVFAGQGSGMAFEKITRGRGRVDGIIAIAMAHSMGFVAGVAVSKNISGGHVNPAVTFGAFVGGHRRLSLIKLISYWIGQLLGSIFACLLLKLATNNMDIRAFVLVRRFHSAECSSEGDSDDLRLCLQSVCHCH</sequence>
<dbReference type="PANTHER" id="PTHR45665:SF54">
    <property type="entry name" value="AQUAPORIN TIP1-1"/>
    <property type="match status" value="1"/>
</dbReference>
<keyword evidence="5 9" id="KW-1133">Transmembrane helix</keyword>
<dbReference type="SUPFAM" id="SSF81338">
    <property type="entry name" value="Aquaporin-like"/>
    <property type="match status" value="1"/>
</dbReference>
<dbReference type="PRINTS" id="PR00783">
    <property type="entry name" value="MINTRINSICP"/>
</dbReference>
<accession>A0AAP0WX86</accession>
<comment type="caution">
    <text evidence="10">The sequence shown here is derived from an EMBL/GenBank/DDBJ whole genome shotgun (WGS) entry which is preliminary data.</text>
</comment>
<proteinExistence type="inferred from homology"/>
<gene>
    <name evidence="10" type="ORF">L1049_011725</name>
</gene>
<feature type="transmembrane region" description="Helical" evidence="9">
    <location>
        <begin position="162"/>
        <end position="182"/>
    </location>
</feature>
<evidence type="ECO:0000256" key="7">
    <source>
        <dbReference type="ARBA" id="ARBA00038477"/>
    </source>
</evidence>
<name>A0AAP0WX86_LIQFO</name>
<organism evidence="10 11">
    <name type="scientific">Liquidambar formosana</name>
    <name type="common">Formosan gum</name>
    <dbReference type="NCBI Taxonomy" id="63359"/>
    <lineage>
        <taxon>Eukaryota</taxon>
        <taxon>Viridiplantae</taxon>
        <taxon>Streptophyta</taxon>
        <taxon>Embryophyta</taxon>
        <taxon>Tracheophyta</taxon>
        <taxon>Spermatophyta</taxon>
        <taxon>Magnoliopsida</taxon>
        <taxon>eudicotyledons</taxon>
        <taxon>Gunneridae</taxon>
        <taxon>Pentapetalae</taxon>
        <taxon>Saxifragales</taxon>
        <taxon>Altingiaceae</taxon>
        <taxon>Liquidambar</taxon>
    </lineage>
</organism>
<evidence type="ECO:0000313" key="11">
    <source>
        <dbReference type="Proteomes" id="UP001415857"/>
    </source>
</evidence>
<protein>
    <submittedName>
        <fullName evidence="10">Uncharacterized protein</fullName>
    </submittedName>
</protein>
<dbReference type="AlphaFoldDB" id="A0AAP0WX86"/>
<dbReference type="Proteomes" id="UP001415857">
    <property type="component" value="Unassembled WGS sequence"/>
</dbReference>
<dbReference type="InterPro" id="IPR022357">
    <property type="entry name" value="MIP_CS"/>
</dbReference>
<keyword evidence="6 9" id="KW-0472">Membrane</keyword>
<evidence type="ECO:0000256" key="9">
    <source>
        <dbReference type="SAM" id="Phobius"/>
    </source>
</evidence>
<feature type="transmembrane region" description="Helical" evidence="9">
    <location>
        <begin position="113"/>
        <end position="132"/>
    </location>
</feature>
<dbReference type="PROSITE" id="PS00221">
    <property type="entry name" value="MIP"/>
    <property type="match status" value="1"/>
</dbReference>
<dbReference type="Pfam" id="PF00230">
    <property type="entry name" value="MIP"/>
    <property type="match status" value="1"/>
</dbReference>
<comment type="subcellular location">
    <subcellularLocation>
        <location evidence="1">Membrane</location>
        <topology evidence="1">Multi-pass membrane protein</topology>
    </subcellularLocation>
</comment>
<evidence type="ECO:0000256" key="3">
    <source>
        <dbReference type="ARBA" id="ARBA00022692"/>
    </source>
</evidence>
<dbReference type="GO" id="GO:0015250">
    <property type="term" value="F:water channel activity"/>
    <property type="evidence" value="ECO:0007669"/>
    <property type="project" value="TreeGrafter"/>
</dbReference>
<evidence type="ECO:0000256" key="6">
    <source>
        <dbReference type="ARBA" id="ARBA00023136"/>
    </source>
</evidence>
<evidence type="ECO:0000256" key="8">
    <source>
        <dbReference type="RuleBase" id="RU000477"/>
    </source>
</evidence>
<reference evidence="10 11" key="1">
    <citation type="journal article" date="2024" name="Plant J.">
        <title>Genome sequences and population genomics reveal climatic adaptation and genomic divergence between two closely related sweetgum species.</title>
        <authorList>
            <person name="Xu W.Q."/>
            <person name="Ren C.Q."/>
            <person name="Zhang X.Y."/>
            <person name="Comes H.P."/>
            <person name="Liu X.H."/>
            <person name="Li Y.G."/>
            <person name="Kettle C.J."/>
            <person name="Jalonen R."/>
            <person name="Gaisberger H."/>
            <person name="Ma Y.Z."/>
            <person name="Qiu Y.X."/>
        </authorList>
    </citation>
    <scope>NUCLEOTIDE SEQUENCE [LARGE SCALE GENOMIC DNA]</scope>
    <source>
        <strain evidence="10">Hangzhou</strain>
    </source>
</reference>
<keyword evidence="3 8" id="KW-0812">Transmembrane</keyword>
<dbReference type="GO" id="GO:0016020">
    <property type="term" value="C:membrane"/>
    <property type="evidence" value="ECO:0007669"/>
    <property type="project" value="UniProtKB-SubCell"/>
</dbReference>
<evidence type="ECO:0000256" key="2">
    <source>
        <dbReference type="ARBA" id="ARBA00022448"/>
    </source>
</evidence>
<evidence type="ECO:0000256" key="1">
    <source>
        <dbReference type="ARBA" id="ARBA00004141"/>
    </source>
</evidence>
<dbReference type="EMBL" id="JBBPBK010000006">
    <property type="protein sequence ID" value="KAK9283479.1"/>
    <property type="molecule type" value="Genomic_DNA"/>
</dbReference>
<evidence type="ECO:0000313" key="10">
    <source>
        <dbReference type="EMBL" id="KAK9283479.1"/>
    </source>
</evidence>
<dbReference type="InterPro" id="IPR023271">
    <property type="entry name" value="Aquaporin-like"/>
</dbReference>
<keyword evidence="11" id="KW-1185">Reference proteome</keyword>
<comment type="similarity">
    <text evidence="7">Belongs to the MIP/aquaporin (TC 1.A.8) family. TIP (TC 1.A.8.10) subfamily.</text>
</comment>
<keyword evidence="2 8" id="KW-0813">Transport</keyword>
<dbReference type="Gene3D" id="1.20.1080.10">
    <property type="entry name" value="Glycerol uptake facilitator protein"/>
    <property type="match status" value="1"/>
</dbReference>
<feature type="transmembrane region" description="Helical" evidence="9">
    <location>
        <begin position="76"/>
        <end position="101"/>
    </location>
</feature>
<evidence type="ECO:0000256" key="4">
    <source>
        <dbReference type="ARBA" id="ARBA00022737"/>
    </source>
</evidence>
<dbReference type="PANTHER" id="PTHR45665">
    <property type="entry name" value="AQUAPORIN-8"/>
    <property type="match status" value="1"/>
</dbReference>
<evidence type="ECO:0000256" key="5">
    <source>
        <dbReference type="ARBA" id="ARBA00022989"/>
    </source>
</evidence>